<gene>
    <name evidence="2" type="ORF">PGLA2088_LOCUS7923</name>
</gene>
<accession>A0A813IHV0</accession>
<evidence type="ECO:0008006" key="4">
    <source>
        <dbReference type="Google" id="ProtNLM"/>
    </source>
</evidence>
<feature type="non-terminal residue" evidence="2">
    <location>
        <position position="1"/>
    </location>
</feature>
<name>A0A813IHV0_POLGL</name>
<feature type="region of interest" description="Disordered" evidence="1">
    <location>
        <begin position="1"/>
        <end position="31"/>
    </location>
</feature>
<proteinExistence type="predicted"/>
<feature type="compositionally biased region" description="Polar residues" evidence="1">
    <location>
        <begin position="1"/>
        <end position="14"/>
    </location>
</feature>
<dbReference type="InterPro" id="IPR015813">
    <property type="entry name" value="Pyrv/PenolPyrv_kinase-like_dom"/>
</dbReference>
<dbReference type="EMBL" id="CAJNNW010008436">
    <property type="protein sequence ID" value="CAE8650020.1"/>
    <property type="molecule type" value="Genomic_DNA"/>
</dbReference>
<dbReference type="Proteomes" id="UP000626109">
    <property type="component" value="Unassembled WGS sequence"/>
</dbReference>
<dbReference type="GO" id="GO:0003824">
    <property type="term" value="F:catalytic activity"/>
    <property type="evidence" value="ECO:0007669"/>
    <property type="project" value="InterPro"/>
</dbReference>
<dbReference type="AlphaFoldDB" id="A0A813IHV0"/>
<comment type="caution">
    <text evidence="2">The sequence shown here is derived from an EMBL/GenBank/DDBJ whole genome shotgun (WGS) entry which is preliminary data.</text>
</comment>
<feature type="compositionally biased region" description="Basic and acidic residues" evidence="1">
    <location>
        <begin position="18"/>
        <end position="29"/>
    </location>
</feature>
<sequence length="64" mass="7033">LPHMTSTQIKNMSQGVDEANKPMQMDDSKRRTKVVASLGPSSWSEEMIPKMIAAGTNIFRLSPG</sequence>
<dbReference type="InterPro" id="IPR040442">
    <property type="entry name" value="Pyrv_kinase-like_dom_sf"/>
</dbReference>
<dbReference type="SUPFAM" id="SSF51621">
    <property type="entry name" value="Phosphoenolpyruvate/pyruvate domain"/>
    <property type="match status" value="1"/>
</dbReference>
<reference evidence="2" key="1">
    <citation type="submission" date="2021-02" db="EMBL/GenBank/DDBJ databases">
        <authorList>
            <person name="Dougan E. K."/>
            <person name="Rhodes N."/>
            <person name="Thang M."/>
            <person name="Chan C."/>
        </authorList>
    </citation>
    <scope>NUCLEOTIDE SEQUENCE</scope>
</reference>
<evidence type="ECO:0000313" key="2">
    <source>
        <dbReference type="EMBL" id="CAE8650020.1"/>
    </source>
</evidence>
<evidence type="ECO:0000313" key="3">
    <source>
        <dbReference type="Proteomes" id="UP000626109"/>
    </source>
</evidence>
<organism evidence="2 3">
    <name type="scientific">Polarella glacialis</name>
    <name type="common">Dinoflagellate</name>
    <dbReference type="NCBI Taxonomy" id="89957"/>
    <lineage>
        <taxon>Eukaryota</taxon>
        <taxon>Sar</taxon>
        <taxon>Alveolata</taxon>
        <taxon>Dinophyceae</taxon>
        <taxon>Suessiales</taxon>
        <taxon>Suessiaceae</taxon>
        <taxon>Polarella</taxon>
    </lineage>
</organism>
<evidence type="ECO:0000256" key="1">
    <source>
        <dbReference type="SAM" id="MobiDB-lite"/>
    </source>
</evidence>
<protein>
    <recommendedName>
        <fullName evidence="4">Pyruvate kinase</fullName>
    </recommendedName>
</protein>
<dbReference type="Gene3D" id="3.20.20.60">
    <property type="entry name" value="Phosphoenolpyruvate-binding domains"/>
    <property type="match status" value="1"/>
</dbReference>